<evidence type="ECO:0000313" key="1">
    <source>
        <dbReference type="EMBL" id="HIV00691.1"/>
    </source>
</evidence>
<comment type="caution">
    <text evidence="1">The sequence shown here is derived from an EMBL/GenBank/DDBJ whole genome shotgun (WGS) entry which is preliminary data.</text>
</comment>
<reference evidence="1" key="2">
    <citation type="journal article" date="2021" name="PeerJ">
        <title>Extensive microbial diversity within the chicken gut microbiome revealed by metagenomics and culture.</title>
        <authorList>
            <person name="Gilroy R."/>
            <person name="Ravi A."/>
            <person name="Getino M."/>
            <person name="Pursley I."/>
            <person name="Horton D.L."/>
            <person name="Alikhan N.F."/>
            <person name="Baker D."/>
            <person name="Gharbi K."/>
            <person name="Hall N."/>
            <person name="Watson M."/>
            <person name="Adriaenssens E.M."/>
            <person name="Foster-Nyarko E."/>
            <person name="Jarju S."/>
            <person name="Secka A."/>
            <person name="Antonio M."/>
            <person name="Oren A."/>
            <person name="Chaudhuri R.R."/>
            <person name="La Ragione R."/>
            <person name="Hildebrand F."/>
            <person name="Pallen M.J."/>
        </authorList>
    </citation>
    <scope>NUCLEOTIDE SEQUENCE</scope>
    <source>
        <strain evidence="1">23406</strain>
    </source>
</reference>
<name>A0A9D1NDQ7_9FIRM</name>
<protein>
    <submittedName>
        <fullName evidence="1">Uncharacterized protein</fullName>
    </submittedName>
</protein>
<reference evidence="1" key="1">
    <citation type="submission" date="2020-10" db="EMBL/GenBank/DDBJ databases">
        <authorList>
            <person name="Gilroy R."/>
        </authorList>
    </citation>
    <scope>NUCLEOTIDE SEQUENCE</scope>
    <source>
        <strain evidence="1">23406</strain>
    </source>
</reference>
<organism evidence="1 2">
    <name type="scientific">Candidatus Stercoripulliclostridium merdipullorum</name>
    <dbReference type="NCBI Taxonomy" id="2840952"/>
    <lineage>
        <taxon>Bacteria</taxon>
        <taxon>Bacillati</taxon>
        <taxon>Bacillota</taxon>
        <taxon>Clostridia</taxon>
        <taxon>Eubacteriales</taxon>
        <taxon>Candidatus Stercoripulliclostridium</taxon>
    </lineage>
</organism>
<dbReference type="AlphaFoldDB" id="A0A9D1NDQ7"/>
<evidence type="ECO:0000313" key="2">
    <source>
        <dbReference type="Proteomes" id="UP000886891"/>
    </source>
</evidence>
<dbReference type="EMBL" id="DVOH01000050">
    <property type="protein sequence ID" value="HIV00691.1"/>
    <property type="molecule type" value="Genomic_DNA"/>
</dbReference>
<proteinExistence type="predicted"/>
<dbReference type="Proteomes" id="UP000886891">
    <property type="component" value="Unassembled WGS sequence"/>
</dbReference>
<sequence length="124" mass="13997">MGIDAIEYVKPLVEDRSLKTLLTRQQRAYLALTKEIELNADRLGADLDTVGLMDKAMVWISSRLNTLTDKSASRIAELMIQGTNMGIIAVTKALNAAPERVDTTLSDRLMDIYRYNLETFKIYL</sequence>
<gene>
    <name evidence="1" type="ORF">IAB14_06235</name>
</gene>
<accession>A0A9D1NDQ7</accession>